<accession>X0UYY2</accession>
<protein>
    <submittedName>
        <fullName evidence="1">Uncharacterized protein</fullName>
    </submittedName>
</protein>
<proteinExistence type="predicted"/>
<organism evidence="1">
    <name type="scientific">marine sediment metagenome</name>
    <dbReference type="NCBI Taxonomy" id="412755"/>
    <lineage>
        <taxon>unclassified sequences</taxon>
        <taxon>metagenomes</taxon>
        <taxon>ecological metagenomes</taxon>
    </lineage>
</organism>
<evidence type="ECO:0000313" key="1">
    <source>
        <dbReference type="EMBL" id="GAG11039.1"/>
    </source>
</evidence>
<gene>
    <name evidence="1" type="ORF">S01H1_39185</name>
</gene>
<name>X0UYY2_9ZZZZ</name>
<sequence>MPMPPLICRDMPTKDSMKQVPGDFMHQMMGRIIDLNKEQVAMCDSDCGQYEEVVMRQHWDHLIEEIGEMAQCRRGKNDEPLSSEAVDAAICALAIAFLCNGGDMKALCLKMDEKLSKWQCNLDLEK</sequence>
<comment type="caution">
    <text evidence="1">The sequence shown here is derived from an EMBL/GenBank/DDBJ whole genome shotgun (WGS) entry which is preliminary data.</text>
</comment>
<reference evidence="1" key="1">
    <citation type="journal article" date="2014" name="Front. Microbiol.">
        <title>High frequency of phylogenetically diverse reductive dehalogenase-homologous genes in deep subseafloor sedimentary metagenomes.</title>
        <authorList>
            <person name="Kawai M."/>
            <person name="Futagami T."/>
            <person name="Toyoda A."/>
            <person name="Takaki Y."/>
            <person name="Nishi S."/>
            <person name="Hori S."/>
            <person name="Arai W."/>
            <person name="Tsubouchi T."/>
            <person name="Morono Y."/>
            <person name="Uchiyama I."/>
            <person name="Ito T."/>
            <person name="Fujiyama A."/>
            <person name="Inagaki F."/>
            <person name="Takami H."/>
        </authorList>
    </citation>
    <scope>NUCLEOTIDE SEQUENCE</scope>
    <source>
        <strain evidence="1">Expedition CK06-06</strain>
    </source>
</reference>
<dbReference type="AlphaFoldDB" id="X0UYY2"/>
<dbReference type="EMBL" id="BARS01024709">
    <property type="protein sequence ID" value="GAG11039.1"/>
    <property type="molecule type" value="Genomic_DNA"/>
</dbReference>